<name>A0A246FG60_9BACT</name>
<accession>A0A246FG60</accession>
<feature type="binding site" evidence="6">
    <location>
        <position position="68"/>
    </location>
    <ligand>
        <name>substrate</name>
    </ligand>
</feature>
<dbReference type="AlphaFoldDB" id="A0A246FG60"/>
<dbReference type="InterPro" id="IPR020019">
    <property type="entry name" value="AcTrfase_PglD-like"/>
</dbReference>
<gene>
    <name evidence="8" type="ORF">CDA63_19025</name>
</gene>
<feature type="binding site" evidence="6">
    <location>
        <begin position="29"/>
        <end position="30"/>
    </location>
    <ligand>
        <name>substrate</name>
    </ligand>
</feature>
<evidence type="ECO:0000256" key="2">
    <source>
        <dbReference type="ARBA" id="ARBA00022679"/>
    </source>
</evidence>
<protein>
    <recommendedName>
        <fullName evidence="7">PglD N-terminal domain-containing protein</fullName>
    </recommendedName>
</protein>
<feature type="site" description="Increases basicity of active site His" evidence="5">
    <location>
        <position position="137"/>
    </location>
</feature>
<dbReference type="InterPro" id="IPR050179">
    <property type="entry name" value="Trans_hexapeptide_repeat"/>
</dbReference>
<evidence type="ECO:0000256" key="6">
    <source>
        <dbReference type="PIRSR" id="PIRSR620019-2"/>
    </source>
</evidence>
<comment type="caution">
    <text evidence="8">The sequence shown here is derived from an EMBL/GenBank/DDBJ whole genome shotgun (WGS) entry which is preliminary data.</text>
</comment>
<dbReference type="InterPro" id="IPR041561">
    <property type="entry name" value="PglD_N"/>
</dbReference>
<dbReference type="Gene3D" id="2.160.10.10">
    <property type="entry name" value="Hexapeptide repeat proteins"/>
    <property type="match status" value="1"/>
</dbReference>
<dbReference type="GO" id="GO:0016746">
    <property type="term" value="F:acyltransferase activity"/>
    <property type="evidence" value="ECO:0007669"/>
    <property type="project" value="UniProtKB-KW"/>
</dbReference>
<keyword evidence="9" id="KW-1185">Reference proteome</keyword>
<dbReference type="CDD" id="cd03360">
    <property type="entry name" value="LbH_AT_putative"/>
    <property type="match status" value="1"/>
</dbReference>
<sequence>MLIVGAKGHAIEILQCLSPLEREQAVFFDDVTQNQPDLVLGKYKLLRTATAAQVYLATIDSRFVLGLGGPMLRLRLAKQFKHWGGLLTTVIAPTAAIDPLITKLGEGLNIMHHTMVALSARIGDGVLINAGATVHHDTQVGDYCEISPGVRLLGRCQLGMGCQVGALAAVLPDVVVGDHVVIGAGAVVTRNVPAGSVVAGIPARPIHHSIK</sequence>
<dbReference type="Pfam" id="PF00132">
    <property type="entry name" value="Hexapep"/>
    <property type="match status" value="2"/>
</dbReference>
<dbReference type="NCBIfam" id="TIGR03570">
    <property type="entry name" value="NeuD_NnaD"/>
    <property type="match status" value="1"/>
</dbReference>
<reference evidence="8 9" key="1">
    <citation type="submission" date="2017-06" db="EMBL/GenBank/DDBJ databases">
        <title>Hymenobacter amundsenii sp. nov. isolated from regoliths in Antarctica.</title>
        <authorList>
            <person name="Sedlacek I."/>
            <person name="Kralova S."/>
            <person name="Pantucek R."/>
            <person name="Svec P."/>
            <person name="Holochova P."/>
            <person name="Stankova E."/>
            <person name="Vrbovska V."/>
            <person name="Busse H.-J."/>
        </authorList>
    </citation>
    <scope>NUCLEOTIDE SEQUENCE [LARGE SCALE GENOMIC DNA]</scope>
    <source>
        <strain evidence="8 9">CCM 8682</strain>
    </source>
</reference>
<dbReference type="InterPro" id="IPR011004">
    <property type="entry name" value="Trimer_LpxA-like_sf"/>
</dbReference>
<feature type="domain" description="PglD N-terminal" evidence="7">
    <location>
        <begin position="2"/>
        <end position="79"/>
    </location>
</feature>
<comment type="similarity">
    <text evidence="1">Belongs to the transferase hexapeptide repeat family.</text>
</comment>
<feature type="active site" description="Proton acceptor" evidence="5">
    <location>
        <position position="136"/>
    </location>
</feature>
<dbReference type="InterPro" id="IPR001451">
    <property type="entry name" value="Hexapep"/>
</dbReference>
<keyword evidence="4" id="KW-0012">Acyltransferase</keyword>
<dbReference type="SUPFAM" id="SSF51161">
    <property type="entry name" value="Trimeric LpxA-like enzymes"/>
    <property type="match status" value="1"/>
</dbReference>
<dbReference type="Gene3D" id="3.40.50.20">
    <property type="match status" value="1"/>
</dbReference>
<dbReference type="PANTHER" id="PTHR43300">
    <property type="entry name" value="ACETYLTRANSFERASE"/>
    <property type="match status" value="1"/>
</dbReference>
<dbReference type="Pfam" id="PF17836">
    <property type="entry name" value="PglD_N"/>
    <property type="match status" value="1"/>
</dbReference>
<dbReference type="InterPro" id="IPR018357">
    <property type="entry name" value="Hexapep_transf_CS"/>
</dbReference>
<evidence type="ECO:0000256" key="1">
    <source>
        <dbReference type="ARBA" id="ARBA00007274"/>
    </source>
</evidence>
<evidence type="ECO:0000256" key="5">
    <source>
        <dbReference type="PIRSR" id="PIRSR620019-1"/>
    </source>
</evidence>
<evidence type="ECO:0000256" key="3">
    <source>
        <dbReference type="ARBA" id="ARBA00022737"/>
    </source>
</evidence>
<evidence type="ECO:0000313" key="9">
    <source>
        <dbReference type="Proteomes" id="UP000197277"/>
    </source>
</evidence>
<evidence type="ECO:0000313" key="8">
    <source>
        <dbReference type="EMBL" id="OWP61509.1"/>
    </source>
</evidence>
<evidence type="ECO:0000256" key="4">
    <source>
        <dbReference type="ARBA" id="ARBA00023315"/>
    </source>
</evidence>
<evidence type="ECO:0000259" key="7">
    <source>
        <dbReference type="Pfam" id="PF17836"/>
    </source>
</evidence>
<keyword evidence="2" id="KW-0808">Transferase</keyword>
<dbReference type="Proteomes" id="UP000197277">
    <property type="component" value="Unassembled WGS sequence"/>
</dbReference>
<keyword evidence="3" id="KW-0677">Repeat</keyword>
<dbReference type="EMBL" id="NIRR01000059">
    <property type="protein sequence ID" value="OWP61509.1"/>
    <property type="molecule type" value="Genomic_DNA"/>
</dbReference>
<dbReference type="PROSITE" id="PS00101">
    <property type="entry name" value="HEXAPEP_TRANSFERASES"/>
    <property type="match status" value="1"/>
</dbReference>
<organism evidence="8 9">
    <name type="scientific">Hymenobacter amundsenii</name>
    <dbReference type="NCBI Taxonomy" id="2006685"/>
    <lineage>
        <taxon>Bacteria</taxon>
        <taxon>Pseudomonadati</taxon>
        <taxon>Bacteroidota</taxon>
        <taxon>Cytophagia</taxon>
        <taxon>Cytophagales</taxon>
        <taxon>Hymenobacteraceae</taxon>
        <taxon>Hymenobacter</taxon>
    </lineage>
</organism>
<proteinExistence type="inferred from homology"/>